<evidence type="ECO:0000256" key="5">
    <source>
        <dbReference type="ARBA" id="ARBA00022723"/>
    </source>
</evidence>
<dbReference type="PANTHER" id="PTHR30352:SF4">
    <property type="entry name" value="PYRUVATE FORMATE-LYASE 2-ACTIVATING ENZYME"/>
    <property type="match status" value="1"/>
</dbReference>
<keyword evidence="8" id="KW-0411">Iron-sulfur</keyword>
<dbReference type="AlphaFoldDB" id="A0A2P1UAI5"/>
<evidence type="ECO:0000256" key="4">
    <source>
        <dbReference type="ARBA" id="ARBA00022691"/>
    </source>
</evidence>
<dbReference type="PROSITE" id="PS51918">
    <property type="entry name" value="RADICAL_SAM"/>
    <property type="match status" value="1"/>
</dbReference>
<dbReference type="GO" id="GO:0046872">
    <property type="term" value="F:metal ion binding"/>
    <property type="evidence" value="ECO:0007669"/>
    <property type="project" value="UniProtKB-KW"/>
</dbReference>
<evidence type="ECO:0000256" key="3">
    <source>
        <dbReference type="ARBA" id="ARBA00022485"/>
    </source>
</evidence>
<dbReference type="NCBIfam" id="TIGR02494">
    <property type="entry name" value="PFLE_PFLC"/>
    <property type="match status" value="1"/>
</dbReference>
<dbReference type="PROSITE" id="PS01087">
    <property type="entry name" value="RADICAL_ACTIVATING"/>
    <property type="match status" value="1"/>
</dbReference>
<dbReference type="GO" id="GO:0016491">
    <property type="term" value="F:oxidoreductase activity"/>
    <property type="evidence" value="ECO:0007669"/>
    <property type="project" value="UniProtKB-KW"/>
</dbReference>
<evidence type="ECO:0000256" key="7">
    <source>
        <dbReference type="ARBA" id="ARBA00023004"/>
    </source>
</evidence>
<dbReference type="InterPro" id="IPR013785">
    <property type="entry name" value="Aldolase_TIM"/>
</dbReference>
<evidence type="ECO:0000256" key="1">
    <source>
        <dbReference type="ARBA" id="ARBA00001966"/>
    </source>
</evidence>
<dbReference type="SFLD" id="SFLDS00029">
    <property type="entry name" value="Radical_SAM"/>
    <property type="match status" value="1"/>
</dbReference>
<dbReference type="InterPro" id="IPR001989">
    <property type="entry name" value="Radical_activat_CS"/>
</dbReference>
<dbReference type="SUPFAM" id="SSF102114">
    <property type="entry name" value="Radical SAM enzymes"/>
    <property type="match status" value="1"/>
</dbReference>
<dbReference type="Pfam" id="PF04055">
    <property type="entry name" value="Radical_SAM"/>
    <property type="match status" value="1"/>
</dbReference>
<keyword evidence="6" id="KW-0560">Oxidoreductase</keyword>
<dbReference type="InterPro" id="IPR012839">
    <property type="entry name" value="Organic_radical_activase"/>
</dbReference>
<evidence type="ECO:0000259" key="10">
    <source>
        <dbReference type="PROSITE" id="PS51918"/>
    </source>
</evidence>
<dbReference type="Pfam" id="PF00037">
    <property type="entry name" value="Fer4"/>
    <property type="match status" value="1"/>
</dbReference>
<dbReference type="PIRSF" id="PIRSF000371">
    <property type="entry name" value="PFL_act_enz"/>
    <property type="match status" value="1"/>
</dbReference>
<comment type="similarity">
    <text evidence="2">Belongs to the organic radical-activating enzymes family.</text>
</comment>
<dbReference type="SFLD" id="SFLDG01118">
    <property type="entry name" value="activating_enzymes__group_2"/>
    <property type="match status" value="1"/>
</dbReference>
<evidence type="ECO:0000256" key="2">
    <source>
        <dbReference type="ARBA" id="ARBA00009777"/>
    </source>
</evidence>
<reference evidence="11" key="1">
    <citation type="journal article" date="2018" name="Nat. Chem. Biol.">
        <title>Discovery of enzymes for toluene synthesis from anoxic microbial communities.</title>
        <authorList>
            <person name="Beller H.R."/>
            <person name="Rodrigues A.V."/>
            <person name="Zargar K."/>
            <person name="Wu Y.W."/>
            <person name="Saini A.K."/>
            <person name="Saville R.M."/>
            <person name="Pereira J.H."/>
            <person name="Adams P.D."/>
            <person name="Tringe S.G."/>
            <person name="Petzold C.J."/>
            <person name="Keasling J.D."/>
        </authorList>
    </citation>
    <scope>NUCLEOTIDE SEQUENCE</scope>
    <source>
        <strain evidence="11">Tolsyn</strain>
    </source>
</reference>
<dbReference type="Gene3D" id="3.20.20.70">
    <property type="entry name" value="Aldolase class I"/>
    <property type="match status" value="1"/>
</dbReference>
<keyword evidence="4" id="KW-0949">S-adenosyl-L-methionine</keyword>
<dbReference type="EMBL" id="MG654061">
    <property type="protein sequence ID" value="AVQ67924.1"/>
    <property type="molecule type" value="Genomic_DNA"/>
</dbReference>
<keyword evidence="7" id="KW-0408">Iron</keyword>
<feature type="domain" description="4Fe-4S ferredoxin-type" evidence="9">
    <location>
        <begin position="50"/>
        <end position="79"/>
    </location>
</feature>
<accession>A0A2P1UAI5</accession>
<proteinExistence type="inferred from homology"/>
<dbReference type="InterPro" id="IPR007197">
    <property type="entry name" value="rSAM"/>
</dbReference>
<dbReference type="PANTHER" id="PTHR30352">
    <property type="entry name" value="PYRUVATE FORMATE-LYASE-ACTIVATING ENZYME"/>
    <property type="match status" value="1"/>
</dbReference>
<evidence type="ECO:0000259" key="9">
    <source>
        <dbReference type="PROSITE" id="PS51379"/>
    </source>
</evidence>
<protein>
    <submittedName>
        <fullName evidence="11">Phenylacetate decarboxylase activating enzyme</fullName>
    </submittedName>
</protein>
<organism evidence="11">
    <name type="scientific">uncultured Acidobacteriota bacterium</name>
    <dbReference type="NCBI Taxonomy" id="171953"/>
    <lineage>
        <taxon>Bacteria</taxon>
        <taxon>Pseudomonadati</taxon>
        <taxon>Acidobacteriota</taxon>
        <taxon>environmental samples</taxon>
    </lineage>
</organism>
<keyword evidence="5" id="KW-0479">Metal-binding</keyword>
<dbReference type="InterPro" id="IPR017896">
    <property type="entry name" value="4Fe4S_Fe-S-bd"/>
</dbReference>
<keyword evidence="3" id="KW-0004">4Fe-4S</keyword>
<dbReference type="Gene3D" id="3.30.70.20">
    <property type="match status" value="1"/>
</dbReference>
<sequence>MGTNELTGMVFNIQGYSVQDGPGIRTTVFLKGCPLRCLWCSNPESQTTPKDVLYIRAKCVKCHRCVNICKNGAISYNPDLEPEGYVTVNHEICATCKDHVCVQGCYESAYEDVGTPMTVDQVMEILEADQPFFVQSGGGVTVSGGEPLLSHEFLRELFKRCKQSYIHTAIETTGYAPWDNFKSVLEYTDLALFDVKHMDPVIHKQLTGVSNELIHSNLEKVFAETKTQVVIRIPVIPGGNDTVENMQATAKFMKKIGAREVDLMPYHRMGMGKYAGLGREYPMPPGVETPPAEKINELKAVFESNGIVCHIGGNH</sequence>
<comment type="cofactor">
    <cofactor evidence="1">
        <name>[4Fe-4S] cluster</name>
        <dbReference type="ChEBI" id="CHEBI:49883"/>
    </cofactor>
</comment>
<name>A0A2P1UAI5_9BACT</name>
<dbReference type="GO" id="GO:0051539">
    <property type="term" value="F:4 iron, 4 sulfur cluster binding"/>
    <property type="evidence" value="ECO:0007669"/>
    <property type="project" value="UniProtKB-KW"/>
</dbReference>
<dbReference type="PROSITE" id="PS51379">
    <property type="entry name" value="4FE4S_FER_2"/>
    <property type="match status" value="1"/>
</dbReference>
<feature type="domain" description="Radical SAM core" evidence="10">
    <location>
        <begin position="19"/>
        <end position="308"/>
    </location>
</feature>
<dbReference type="SUPFAM" id="SSF54862">
    <property type="entry name" value="4Fe-4S ferredoxins"/>
    <property type="match status" value="1"/>
</dbReference>
<evidence type="ECO:0000256" key="6">
    <source>
        <dbReference type="ARBA" id="ARBA00023002"/>
    </source>
</evidence>
<dbReference type="SFLD" id="SFLDG01066">
    <property type="entry name" value="organic_radical-activating_enz"/>
    <property type="match status" value="1"/>
</dbReference>
<evidence type="ECO:0000256" key="8">
    <source>
        <dbReference type="ARBA" id="ARBA00023014"/>
    </source>
</evidence>
<dbReference type="InterPro" id="IPR058240">
    <property type="entry name" value="rSAM_sf"/>
</dbReference>
<evidence type="ECO:0000313" key="11">
    <source>
        <dbReference type="EMBL" id="AVQ67924.1"/>
    </source>
</evidence>
<dbReference type="InterPro" id="IPR034457">
    <property type="entry name" value="Organic_radical-activating"/>
</dbReference>
<dbReference type="InterPro" id="IPR040074">
    <property type="entry name" value="BssD/PflA/YjjW"/>
</dbReference>
<dbReference type="Pfam" id="PF13353">
    <property type="entry name" value="Fer4_12"/>
    <property type="match status" value="1"/>
</dbReference>